<dbReference type="GO" id="GO:0006508">
    <property type="term" value="P:proteolysis"/>
    <property type="evidence" value="ECO:0007669"/>
    <property type="project" value="UniProtKB-KW"/>
</dbReference>
<dbReference type="SUPFAM" id="SSF51283">
    <property type="entry name" value="dUTPase-like"/>
    <property type="match status" value="1"/>
</dbReference>
<sequence>SGSAGVDLETAVKVTLTSTGVCLVDSNMNGPLGHNLSALLLGHSSTSKQGIFMLPGVIDADYSGNIKIMVSTLYPPVSIPAGSKIAQLVPFKACVPQTGEKIRGDQGFGSSGTPQVLLALDIKGSKLEEVITLPHPEGEKIAIKMLIDTGADVTIIS</sequence>
<comment type="caution">
    <text evidence="5">The sequence shown here is derived from an EMBL/GenBank/DDBJ whole genome shotgun (WGS) entry which is preliminary data.</text>
</comment>
<keyword evidence="1" id="KW-0645">Protease</keyword>
<evidence type="ECO:0000256" key="2">
    <source>
        <dbReference type="ARBA" id="ARBA00022750"/>
    </source>
</evidence>
<dbReference type="InterPro" id="IPR033704">
    <property type="entry name" value="dUTPase_trimeric"/>
</dbReference>
<evidence type="ECO:0000259" key="4">
    <source>
        <dbReference type="PROSITE" id="PS50175"/>
    </source>
</evidence>
<protein>
    <submittedName>
        <fullName evidence="5">DUT nucleotidohydrolase</fullName>
    </submittedName>
</protein>
<evidence type="ECO:0000256" key="1">
    <source>
        <dbReference type="ARBA" id="ARBA00022670"/>
    </source>
</evidence>
<dbReference type="CDD" id="cd07557">
    <property type="entry name" value="trimeric_dUTPase"/>
    <property type="match status" value="1"/>
</dbReference>
<organism evidence="5 6">
    <name type="scientific">Calyptomena viridis</name>
    <name type="common">Lesser green broadbill</name>
    <dbReference type="NCBI Taxonomy" id="135972"/>
    <lineage>
        <taxon>Eukaryota</taxon>
        <taxon>Metazoa</taxon>
        <taxon>Chordata</taxon>
        <taxon>Craniata</taxon>
        <taxon>Vertebrata</taxon>
        <taxon>Euteleostomi</taxon>
        <taxon>Archelosauria</taxon>
        <taxon>Archosauria</taxon>
        <taxon>Dinosauria</taxon>
        <taxon>Saurischia</taxon>
        <taxon>Theropoda</taxon>
        <taxon>Coelurosauria</taxon>
        <taxon>Aves</taxon>
        <taxon>Neognathae</taxon>
        <taxon>Neoaves</taxon>
        <taxon>Telluraves</taxon>
        <taxon>Australaves</taxon>
        <taxon>Passeriformes</taxon>
        <taxon>Eurylaimidae</taxon>
        <taxon>Calyptomena</taxon>
    </lineage>
</organism>
<dbReference type="InterPro" id="IPR029054">
    <property type="entry name" value="dUTPase-like"/>
</dbReference>
<feature type="non-terminal residue" evidence="5">
    <location>
        <position position="157"/>
    </location>
</feature>
<dbReference type="PANTHER" id="PTHR19422">
    <property type="entry name" value="GAG RETROVIRAL POLYPROTEIN"/>
    <property type="match status" value="1"/>
</dbReference>
<feature type="domain" description="Peptidase A2" evidence="4">
    <location>
        <begin position="143"/>
        <end position="157"/>
    </location>
</feature>
<keyword evidence="3 5" id="KW-0378">Hydrolase</keyword>
<dbReference type="PROSITE" id="PS00141">
    <property type="entry name" value="ASP_PROTEASE"/>
    <property type="match status" value="1"/>
</dbReference>
<gene>
    <name evidence="5" type="ORF">CALVIR_R02815</name>
</gene>
<dbReference type="InterPro" id="IPR036157">
    <property type="entry name" value="dUTPase-like_sf"/>
</dbReference>
<dbReference type="GO" id="GO:0004190">
    <property type="term" value="F:aspartic-type endopeptidase activity"/>
    <property type="evidence" value="ECO:0007669"/>
    <property type="project" value="UniProtKB-KW"/>
</dbReference>
<dbReference type="Pfam" id="PF00692">
    <property type="entry name" value="dUTPase"/>
    <property type="match status" value="1"/>
</dbReference>
<dbReference type="InterPro" id="IPR051592">
    <property type="entry name" value="HERV-K_Pro_peptidase_A2"/>
</dbReference>
<dbReference type="PROSITE" id="PS50175">
    <property type="entry name" value="ASP_PROT_RETROV"/>
    <property type="match status" value="1"/>
</dbReference>
<keyword evidence="6" id="KW-1185">Reference proteome</keyword>
<name>A0A851CWT7_CALVR</name>
<dbReference type="InterPro" id="IPR001969">
    <property type="entry name" value="Aspartic_peptidase_AS"/>
</dbReference>
<dbReference type="EMBL" id="WEIV01030544">
    <property type="protein sequence ID" value="NWI61545.1"/>
    <property type="molecule type" value="Genomic_DNA"/>
</dbReference>
<evidence type="ECO:0000256" key="3">
    <source>
        <dbReference type="ARBA" id="ARBA00022801"/>
    </source>
</evidence>
<proteinExistence type="predicted"/>
<dbReference type="AlphaFoldDB" id="A0A851CWT7"/>
<keyword evidence="2" id="KW-0064">Aspartyl protease</keyword>
<dbReference type="Proteomes" id="UP000642973">
    <property type="component" value="Unassembled WGS sequence"/>
</dbReference>
<dbReference type="PANTHER" id="PTHR19422:SF123">
    <property type="entry name" value="RT1 CLASS I, LOCUS CE15"/>
    <property type="match status" value="1"/>
</dbReference>
<dbReference type="Gene3D" id="2.70.40.10">
    <property type="match status" value="1"/>
</dbReference>
<reference evidence="5" key="1">
    <citation type="submission" date="2019-10" db="EMBL/GenBank/DDBJ databases">
        <title>Bird 10,000 Genomes (B10K) Project - Family phase.</title>
        <authorList>
            <person name="Zhang G."/>
        </authorList>
    </citation>
    <scope>NUCLEOTIDE SEQUENCE</scope>
    <source>
        <strain evidence="5">B10K-DU-002-55</strain>
        <tissue evidence="5">Muscle</tissue>
    </source>
</reference>
<accession>A0A851CWT7</accession>
<feature type="non-terminal residue" evidence="5">
    <location>
        <position position="1"/>
    </location>
</feature>
<dbReference type="InterPro" id="IPR001995">
    <property type="entry name" value="Peptidase_A2_cat"/>
</dbReference>
<evidence type="ECO:0000313" key="5">
    <source>
        <dbReference type="EMBL" id="NWI61545.1"/>
    </source>
</evidence>
<evidence type="ECO:0000313" key="6">
    <source>
        <dbReference type="Proteomes" id="UP000642973"/>
    </source>
</evidence>